<feature type="compositionally biased region" description="Polar residues" evidence="1">
    <location>
        <begin position="72"/>
        <end position="84"/>
    </location>
</feature>
<gene>
    <name evidence="2" type="primary">Hypp654</name>
    <name evidence="2" type="ORF">BLAG_LOCUS2069</name>
</gene>
<feature type="region of interest" description="Disordered" evidence="1">
    <location>
        <begin position="489"/>
        <end position="569"/>
    </location>
</feature>
<feature type="region of interest" description="Disordered" evidence="1">
    <location>
        <begin position="272"/>
        <end position="475"/>
    </location>
</feature>
<reference evidence="2" key="1">
    <citation type="submission" date="2022-01" db="EMBL/GenBank/DDBJ databases">
        <authorList>
            <person name="Braso-Vives M."/>
        </authorList>
    </citation>
    <scope>NUCLEOTIDE SEQUENCE</scope>
</reference>
<evidence type="ECO:0000256" key="1">
    <source>
        <dbReference type="SAM" id="MobiDB-lite"/>
    </source>
</evidence>
<feature type="region of interest" description="Disordered" evidence="1">
    <location>
        <begin position="1234"/>
        <end position="1273"/>
    </location>
</feature>
<feature type="compositionally biased region" description="Basic and acidic residues" evidence="1">
    <location>
        <begin position="770"/>
        <end position="783"/>
    </location>
</feature>
<dbReference type="OrthoDB" id="8943665at2759"/>
<name>A0A8J9VCK0_BRALA</name>
<feature type="compositionally biased region" description="Polar residues" evidence="1">
    <location>
        <begin position="1"/>
        <end position="18"/>
    </location>
</feature>
<feature type="compositionally biased region" description="Low complexity" evidence="1">
    <location>
        <begin position="34"/>
        <end position="61"/>
    </location>
</feature>
<dbReference type="EMBL" id="OV696686">
    <property type="protein sequence ID" value="CAH1233240.1"/>
    <property type="molecule type" value="Genomic_DNA"/>
</dbReference>
<protein>
    <submittedName>
        <fullName evidence="2">Hypp654 protein</fullName>
    </submittedName>
</protein>
<feature type="compositionally biased region" description="Polar residues" evidence="1">
    <location>
        <begin position="539"/>
        <end position="558"/>
    </location>
</feature>
<keyword evidence="3" id="KW-1185">Reference proteome</keyword>
<dbReference type="InterPro" id="IPR026526">
    <property type="entry name" value="CCDC8"/>
</dbReference>
<organism evidence="2 3">
    <name type="scientific">Branchiostoma lanceolatum</name>
    <name type="common">Common lancelet</name>
    <name type="synonym">Amphioxus lanceolatum</name>
    <dbReference type="NCBI Taxonomy" id="7740"/>
    <lineage>
        <taxon>Eukaryota</taxon>
        <taxon>Metazoa</taxon>
        <taxon>Chordata</taxon>
        <taxon>Cephalochordata</taxon>
        <taxon>Leptocardii</taxon>
        <taxon>Amphioxiformes</taxon>
        <taxon>Branchiostomatidae</taxon>
        <taxon>Branchiostoma</taxon>
    </lineage>
</organism>
<feature type="compositionally biased region" description="Polar residues" evidence="1">
    <location>
        <begin position="489"/>
        <end position="498"/>
    </location>
</feature>
<accession>A0A8J9VCK0</accession>
<feature type="region of interest" description="Disordered" evidence="1">
    <location>
        <begin position="768"/>
        <end position="836"/>
    </location>
</feature>
<feature type="region of interest" description="Disordered" evidence="1">
    <location>
        <begin position="1396"/>
        <end position="1547"/>
    </location>
</feature>
<sequence>MNTEPDVQRSGADSTTDPRVQRRYSPDVPRRSDASSINDGSPSGSSRSVSAPASELSSTSADQWESIGPASIPSSESGDSSFNMASLGHERNIPHDTPGANDRQTSPVTCAPTTCLSTATHEDEEHNKQFHIEQQTFLEETKGGCKEDNGEDSTKTRRVQAALNTISLVTCTQDNIVPAATVAERASTTIQKSVDGMKKAIQTCTALEAYAMSIVQEAMSSAANHRKESKAVNARNLGRDGIISEMEEAESRPNKDAEKVIDDNFCDMSAFIDDHGNRDDATMTGVSVRRDSSSRDVSDSQLLPHGNSADAHASLSPRDHRPPSSTHTDRISPGPQLSPRDHRPPSSTNTDRISPGPQLSPWDHRPPSSTNTDRISPGPQLSPRDHRPPSSTNTDRISPGPQLSPRDHRPPPSTNTDRISLGPKLSPRDHRPSSFTNTDRISPGPVLLSITQPRERVTEDNYFSPPADTTTSPHEAVCSLHSDVSGRTGTEHLLSSTSRGDDVALSPPSRVLDDVQIDSSDRRRLENSADIDDKENELLVQSGTASENNSKASSTKAAQSDAHPETISAANERDRIRRLRVAVETLVEEFRLEQELEALLKGNQPGTFAEFATDEEDIEMIRDAQSDLMEMLPQGAEESRAFRDEVRSILASVKKKRRGGHIEGNNEKKTSHCSKSTPWSYVIKNSSSSVNSHVITGPSEESVPHEKYFEKDKDLPDSLVINPPALEDTPVAVRCDSFMETIPLITEDVSCQDDDVVVTTGTPEQLVTTADHDSGRTGGKTEEANVGYGAVPVERDQESTRPQTTDMVDGNNAVPVECDQKSTRPQTTDMVDGNNAVPVECDQESTRPQTTDMVDGNNAVPVECDQESTRPQTTDMVDGNNAVPVECDQESARPQTTDMVDGNNAVPVECDQESTRPQTTDMVDGNNAVPVECDQESTRPQTTDMVDGNNAVPVECDQESTRPQPTDMVDGNNAVPVECDQESTRPQPTDMVDGNNAVPVECDQESTRPQTTDMVDGNNAVPVECDQESARPQTTDMVDGNNAVPVECDQESARPQTTDMVDGNNAVPVECDQESTRPQTTDMVEGNNAVPVECDLESTRPQTTDMVDGNNAVPVECDQESTRPQTTDMVDGNNAVPVECDQESTRPQTTDMVDGNNAVPVECDQESTRPQTTDMVDGNNAVPVECDLESTRPQPTDMVDGNNAVPVECDQESTRPQTTDMVDGNNAVPVECDQESTRPQTTDMVDGNDTVPVECDQESTRPQTTDMVDGNNAVPVECDQESTRPQTTDMVDGNDAVPVECDQESTRPQTTDMVDGNNAVPVECDQESTRPQTTDMVDGNNAVPVECDQESTRPQTTDIVDGNNAVPVECDQESTRPQTTDMVDGNDAVPVECDQESTRPQTTDMVDGNNAVPVECDQESTRPQTTDMVDGNNAVPVECDQESTRPQTTDIVDGNNAVPVECDQESTRPQTTDMLDEGIESDSSEGDSPKPVTASRSHRQLELIQAESSASSEGKMMMRSRHSSDSPEAHRRSPLAMEDGDPFREEDMGEGCGTLGQTDTDVALVPTADSLPLLLDTDKLHRDLPQLSDEQISPNTIIKSMSDLQEHRFMAVHDYRRSYMDREPILYRGDIVKACKTPNVPYYSLTSVDVLTLVPESYLRPLDSGDAEGARV</sequence>
<feature type="compositionally biased region" description="Basic and acidic residues" evidence="1">
    <location>
        <begin position="288"/>
        <end position="298"/>
    </location>
</feature>
<dbReference type="PANTHER" id="PTHR47741">
    <property type="entry name" value="COILED COIL DOMAIN-CONTAINING PROTEIN 8, CCDC8"/>
    <property type="match status" value="1"/>
</dbReference>
<feature type="compositionally biased region" description="Basic and acidic residues" evidence="1">
    <location>
        <begin position="272"/>
        <end position="281"/>
    </location>
</feature>
<evidence type="ECO:0000313" key="3">
    <source>
        <dbReference type="Proteomes" id="UP000838412"/>
    </source>
</evidence>
<evidence type="ECO:0000313" key="2">
    <source>
        <dbReference type="EMBL" id="CAH1233240.1"/>
    </source>
</evidence>
<feature type="compositionally biased region" description="Basic and acidic residues" evidence="1">
    <location>
        <begin position="1522"/>
        <end position="1531"/>
    </location>
</feature>
<feature type="compositionally biased region" description="Acidic residues" evidence="1">
    <location>
        <begin position="1474"/>
        <end position="1485"/>
    </location>
</feature>
<proteinExistence type="predicted"/>
<dbReference type="PANTHER" id="PTHR47741:SF1">
    <property type="entry name" value="COILED-COIL DOMAIN-CONTAINING PROTEIN 8"/>
    <property type="match status" value="1"/>
</dbReference>
<feature type="region of interest" description="Disordered" evidence="1">
    <location>
        <begin position="1"/>
        <end position="108"/>
    </location>
</feature>
<feature type="compositionally biased region" description="Basic and acidic residues" evidence="1">
    <location>
        <begin position="317"/>
        <end position="330"/>
    </location>
</feature>
<feature type="compositionally biased region" description="Basic and acidic residues" evidence="1">
    <location>
        <begin position="24"/>
        <end position="33"/>
    </location>
</feature>
<dbReference type="Proteomes" id="UP000838412">
    <property type="component" value="Chromosome 1"/>
</dbReference>